<evidence type="ECO:0000313" key="2">
    <source>
        <dbReference type="Proteomes" id="UP000028709"/>
    </source>
</evidence>
<dbReference type="KEGG" id="cpip:CJF12_02440"/>
<name>A0A086BLM0_9FLAO</name>
<reference evidence="1 2" key="1">
    <citation type="submission" date="2014-07" db="EMBL/GenBank/DDBJ databases">
        <title>Genome of Chryseobacterium piperi CTM.</title>
        <authorList>
            <person name="Pipes S.E."/>
            <person name="Stropko S.J."/>
            <person name="Newman J.D."/>
        </authorList>
    </citation>
    <scope>NUCLEOTIDE SEQUENCE [LARGE SCALE GENOMIC DNA]</scope>
    <source>
        <strain evidence="1 2">CTM</strain>
    </source>
</reference>
<dbReference type="STRING" id="558152.IQ37_04065"/>
<dbReference type="Proteomes" id="UP000028709">
    <property type="component" value="Unassembled WGS sequence"/>
</dbReference>
<protein>
    <submittedName>
        <fullName evidence="1">Uncharacterized protein</fullName>
    </submittedName>
</protein>
<sequence length="159" mass="18155">MDNITQNAYVKDLNNELNPYIGTYKANFEGNQITLYITKEEKKPTKNLNKNYYKDILNVKFIIKNSAGITLQDTKNNSSQINTIYSMNTNSIRNIVSLSYSGTNCGVGWGKINLKKINSTQLSWEYRPNSRVIDKARCPGNPDLTVYIPESQNLIFTKQ</sequence>
<keyword evidence="2" id="KW-1185">Reference proteome</keyword>
<organism evidence="1 2">
    <name type="scientific">Chryseobacterium piperi</name>
    <dbReference type="NCBI Taxonomy" id="558152"/>
    <lineage>
        <taxon>Bacteria</taxon>
        <taxon>Pseudomonadati</taxon>
        <taxon>Bacteroidota</taxon>
        <taxon>Flavobacteriia</taxon>
        <taxon>Flavobacteriales</taxon>
        <taxon>Weeksellaceae</taxon>
        <taxon>Chryseobacterium group</taxon>
        <taxon>Chryseobacterium</taxon>
    </lineage>
</organism>
<gene>
    <name evidence="1" type="ORF">IQ37_04065</name>
</gene>
<dbReference type="eggNOG" id="ENOG5033TYT">
    <property type="taxonomic scope" value="Bacteria"/>
</dbReference>
<proteinExistence type="predicted"/>
<accession>A0A086BLM0</accession>
<dbReference type="AlphaFoldDB" id="A0A086BLM0"/>
<comment type="caution">
    <text evidence="1">The sequence shown here is derived from an EMBL/GenBank/DDBJ whole genome shotgun (WGS) entry which is preliminary data.</text>
</comment>
<evidence type="ECO:0000313" key="1">
    <source>
        <dbReference type="EMBL" id="KFF29834.1"/>
    </source>
</evidence>
<dbReference type="EMBL" id="JPRJ01000003">
    <property type="protein sequence ID" value="KFF29834.1"/>
    <property type="molecule type" value="Genomic_DNA"/>
</dbReference>